<evidence type="ECO:0000256" key="6">
    <source>
        <dbReference type="ARBA" id="ARBA00023284"/>
    </source>
</evidence>
<reference evidence="9" key="1">
    <citation type="submission" date="2025-08" db="UniProtKB">
        <authorList>
            <consortium name="RefSeq"/>
        </authorList>
    </citation>
    <scope>IDENTIFICATION</scope>
</reference>
<dbReference type="GeneID" id="115814163"/>
<evidence type="ECO:0000256" key="3">
    <source>
        <dbReference type="ARBA" id="ARBA00016949"/>
    </source>
</evidence>
<dbReference type="Pfam" id="PF06110">
    <property type="entry name" value="TXD17-like_Trx"/>
    <property type="match status" value="1"/>
</dbReference>
<accession>A0A6J2VLD1</accession>
<name>A0A6J2VLD1_CHACN</name>
<comment type="similarity">
    <text evidence="2">Belongs to the thioredoxin family.</text>
</comment>
<protein>
    <recommendedName>
        <fullName evidence="3">Thioredoxin domain-containing protein 17</fullName>
    </recommendedName>
</protein>
<evidence type="ECO:0000256" key="5">
    <source>
        <dbReference type="ARBA" id="ARBA00023157"/>
    </source>
</evidence>
<keyword evidence="6" id="KW-0676">Redox-active center</keyword>
<dbReference type="PANTHER" id="PTHR12452">
    <property type="entry name" value="42-9-9 PROTEIN-RELATED"/>
    <property type="match status" value="1"/>
</dbReference>
<dbReference type="InParanoid" id="A0A6J2VLD1"/>
<sequence>MVQFEEVNVHGYEEFRKAVSERDGKDIFVYFSGNKDDQGKSWCPDCVKAEPVVRGELNHLPDGSVFIYCQVGERSVWKDPNNEFRKALKLTGVPTLMRYGTPQKLVEEECFKADLVRMVFTED</sequence>
<evidence type="ECO:0000313" key="9">
    <source>
        <dbReference type="RefSeq" id="XP_030632749.1"/>
    </source>
</evidence>
<dbReference type="FunFam" id="3.40.30.10:FF:000124">
    <property type="entry name" value="Thioredoxin domain-containing 17"/>
    <property type="match status" value="1"/>
</dbReference>
<dbReference type="RefSeq" id="XP_030632749.1">
    <property type="nucleotide sequence ID" value="XM_030776889.1"/>
</dbReference>
<keyword evidence="5" id="KW-1015">Disulfide bond</keyword>
<dbReference type="CDD" id="cd02952">
    <property type="entry name" value="TRP14_like"/>
    <property type="match status" value="1"/>
</dbReference>
<dbReference type="FunCoup" id="A0A6J2VLD1">
    <property type="interactions" value="1448"/>
</dbReference>
<dbReference type="PANTHER" id="PTHR12452:SF0">
    <property type="entry name" value="THIOREDOXIN DOMAIN-CONTAINING PROTEIN 17"/>
    <property type="match status" value="1"/>
</dbReference>
<dbReference type="CTD" id="84817"/>
<keyword evidence="8" id="KW-1185">Reference proteome</keyword>
<dbReference type="Gene3D" id="3.40.30.10">
    <property type="entry name" value="Glutaredoxin"/>
    <property type="match status" value="1"/>
</dbReference>
<gene>
    <name evidence="9" type="primary">txndc17</name>
</gene>
<keyword evidence="4" id="KW-0963">Cytoplasm</keyword>
<evidence type="ECO:0000256" key="4">
    <source>
        <dbReference type="ARBA" id="ARBA00022490"/>
    </source>
</evidence>
<dbReference type="InterPro" id="IPR010357">
    <property type="entry name" value="TXNDC17_dom"/>
</dbReference>
<evidence type="ECO:0000256" key="1">
    <source>
        <dbReference type="ARBA" id="ARBA00004496"/>
    </source>
</evidence>
<evidence type="ECO:0000256" key="2">
    <source>
        <dbReference type="ARBA" id="ARBA00008987"/>
    </source>
</evidence>
<dbReference type="SUPFAM" id="SSF52833">
    <property type="entry name" value="Thioredoxin-like"/>
    <property type="match status" value="1"/>
</dbReference>
<feature type="domain" description="Thioredoxin" evidence="7">
    <location>
        <begin position="9"/>
        <end position="122"/>
    </location>
</feature>
<dbReference type="GO" id="GO:0047134">
    <property type="term" value="F:protein-disulfide reductase [NAD(P)H] activity"/>
    <property type="evidence" value="ECO:0007669"/>
    <property type="project" value="InterPro"/>
</dbReference>
<dbReference type="Proteomes" id="UP000504632">
    <property type="component" value="Chromosome 6"/>
</dbReference>
<organism evidence="8 9">
    <name type="scientific">Chanos chanos</name>
    <name type="common">Milkfish</name>
    <name type="synonym">Mugil chanos</name>
    <dbReference type="NCBI Taxonomy" id="29144"/>
    <lineage>
        <taxon>Eukaryota</taxon>
        <taxon>Metazoa</taxon>
        <taxon>Chordata</taxon>
        <taxon>Craniata</taxon>
        <taxon>Vertebrata</taxon>
        <taxon>Euteleostomi</taxon>
        <taxon>Actinopterygii</taxon>
        <taxon>Neopterygii</taxon>
        <taxon>Teleostei</taxon>
        <taxon>Ostariophysi</taxon>
        <taxon>Gonorynchiformes</taxon>
        <taxon>Chanidae</taxon>
        <taxon>Chanos</taxon>
    </lineage>
</organism>
<evidence type="ECO:0000313" key="8">
    <source>
        <dbReference type="Proteomes" id="UP000504632"/>
    </source>
</evidence>
<dbReference type="GO" id="GO:0005829">
    <property type="term" value="C:cytosol"/>
    <property type="evidence" value="ECO:0007669"/>
    <property type="project" value="TreeGrafter"/>
</dbReference>
<dbReference type="AlphaFoldDB" id="A0A6J2VLD1"/>
<proteinExistence type="inferred from homology"/>
<dbReference type="InterPro" id="IPR036249">
    <property type="entry name" value="Thioredoxin-like_sf"/>
</dbReference>
<dbReference type="InterPro" id="IPR045108">
    <property type="entry name" value="TXNDC17-like"/>
</dbReference>
<evidence type="ECO:0000259" key="7">
    <source>
        <dbReference type="Pfam" id="PF06110"/>
    </source>
</evidence>
<dbReference type="OrthoDB" id="78947at2759"/>
<comment type="subcellular location">
    <subcellularLocation>
        <location evidence="1">Cytoplasm</location>
    </subcellularLocation>
</comment>